<evidence type="ECO:0008006" key="3">
    <source>
        <dbReference type="Google" id="ProtNLM"/>
    </source>
</evidence>
<evidence type="ECO:0000313" key="2">
    <source>
        <dbReference type="Proteomes" id="UP000298009"/>
    </source>
</evidence>
<sequence length="468" mass="50569">MRSFILLIILVVYQCKALPFNNPSDGNTKAFLETQLLRCFLEDKECFEIPQDNQGIKQWTRLLGQSGGINTYSLSNAAERNRYIYQLGTTTGSLMNQQKISPDSDYVDIFLSQFDREGNVSRLKQMGSPVASSTYAELIHIDVFGDLYIVGSSNGPFNELPASGGGSLVIKMHPSGIVLWTRIFPTGDETLGSGITSDNEGNVYITGNTETQVVNGETAGNSRNVIIIKYNRNGDLIWTRLIGQVGFTAYGHQIQFDPVSNHLFVTGIVGGSGSFLGTTLPGGVSDSFLFSLDTNGVMKWSRYLGLTSATTNIVGMSLDKKGSVYLVGDTSGNLDGQSKDGNTVQALTKFSVSGEKIWTRLLNGGGTSNTNGIQVYADNAFHVYTTGYTTGNLNGNTLIGVQDAYLSKYDGNGNLIWTKTTGNSGSTLYGRGISADRYGTIYFSGFTDGSIDGQVKLGTTDAFLMKYQ</sequence>
<accession>A0A4V3JJU9</accession>
<dbReference type="InterPro" id="IPR010620">
    <property type="entry name" value="SBBP_repeat"/>
</dbReference>
<evidence type="ECO:0000313" key="1">
    <source>
        <dbReference type="EMBL" id="TGK82044.1"/>
    </source>
</evidence>
<dbReference type="EMBL" id="RQFK01000026">
    <property type="protein sequence ID" value="TGK82044.1"/>
    <property type="molecule type" value="Genomic_DNA"/>
</dbReference>
<name>A0A4V3JJU9_9LEPT</name>
<gene>
    <name evidence="1" type="ORF">EHQ24_12285</name>
</gene>
<proteinExistence type="predicted"/>
<dbReference type="SUPFAM" id="SSF101898">
    <property type="entry name" value="NHL repeat"/>
    <property type="match status" value="1"/>
</dbReference>
<protein>
    <recommendedName>
        <fullName evidence="3">Beta-propeller repeat protein</fullName>
    </recommendedName>
</protein>
<dbReference type="Pfam" id="PF06739">
    <property type="entry name" value="SBBP"/>
    <property type="match status" value="2"/>
</dbReference>
<dbReference type="PANTHER" id="PTHR35580">
    <property type="entry name" value="CELL SURFACE GLYCOPROTEIN (S-LAYER PROTEIN)-LIKE PROTEIN"/>
    <property type="match status" value="1"/>
</dbReference>
<dbReference type="OrthoDB" id="344059at2"/>
<dbReference type="InterPro" id="IPR052918">
    <property type="entry name" value="Motility_Chemotaxis_Reg"/>
</dbReference>
<dbReference type="PANTHER" id="PTHR35580:SF1">
    <property type="entry name" value="PHYTASE-LIKE DOMAIN-CONTAINING PROTEIN"/>
    <property type="match status" value="1"/>
</dbReference>
<dbReference type="AlphaFoldDB" id="A0A4V3JJU9"/>
<keyword evidence="2" id="KW-1185">Reference proteome</keyword>
<comment type="caution">
    <text evidence="1">The sequence shown here is derived from an EMBL/GenBank/DDBJ whole genome shotgun (WGS) entry which is preliminary data.</text>
</comment>
<dbReference type="RefSeq" id="WP_135601887.1">
    <property type="nucleotide sequence ID" value="NZ_RQFK01000026.1"/>
</dbReference>
<organism evidence="1 2">
    <name type="scientific">Leptospira noumeaensis</name>
    <dbReference type="NCBI Taxonomy" id="2484964"/>
    <lineage>
        <taxon>Bacteria</taxon>
        <taxon>Pseudomonadati</taxon>
        <taxon>Spirochaetota</taxon>
        <taxon>Spirochaetia</taxon>
        <taxon>Leptospirales</taxon>
        <taxon>Leptospiraceae</taxon>
        <taxon>Leptospira</taxon>
    </lineage>
</organism>
<reference evidence="1" key="1">
    <citation type="journal article" date="2019" name="PLoS Negl. Trop. Dis.">
        <title>Revisiting the worldwide diversity of Leptospira species in the environment.</title>
        <authorList>
            <person name="Vincent A.T."/>
            <person name="Schiettekatte O."/>
            <person name="Bourhy P."/>
            <person name="Veyrier F.J."/>
            <person name="Picardeau M."/>
        </authorList>
    </citation>
    <scope>NUCLEOTIDE SEQUENCE [LARGE SCALE GENOMIC DNA]</scope>
    <source>
        <strain evidence="1">201800287</strain>
    </source>
</reference>
<dbReference type="Proteomes" id="UP000298009">
    <property type="component" value="Unassembled WGS sequence"/>
</dbReference>